<dbReference type="SUPFAM" id="SSF54862">
    <property type="entry name" value="4Fe-4S ferredoxins"/>
    <property type="match status" value="1"/>
</dbReference>
<proteinExistence type="predicted"/>
<dbReference type="InterPro" id="IPR017900">
    <property type="entry name" value="4Fe4S_Fe_S_CS"/>
</dbReference>
<keyword evidence="4" id="KW-0677">Repeat</keyword>
<accession>A0A8J6XVB4</accession>
<keyword evidence="2" id="KW-0004">4Fe-4S</keyword>
<evidence type="ECO:0000256" key="1">
    <source>
        <dbReference type="ARBA" id="ARBA00004196"/>
    </source>
</evidence>
<name>A0A8J6XVB4_9BACT</name>
<reference evidence="9 10" key="1">
    <citation type="submission" date="2020-08" db="EMBL/GenBank/DDBJ databases">
        <title>Acidobacteriota in marine sediments use diverse sulfur dissimilation pathways.</title>
        <authorList>
            <person name="Wasmund K."/>
        </authorList>
    </citation>
    <scope>NUCLEOTIDE SEQUENCE [LARGE SCALE GENOMIC DNA]</scope>
    <source>
        <strain evidence="9">MAG AM4</strain>
    </source>
</reference>
<keyword evidence="6" id="KW-0411">Iron-sulfur</keyword>
<organism evidence="9 10">
    <name type="scientific">Candidatus Polarisedimenticola svalbardensis</name>
    <dbReference type="NCBI Taxonomy" id="2886004"/>
    <lineage>
        <taxon>Bacteria</taxon>
        <taxon>Pseudomonadati</taxon>
        <taxon>Acidobacteriota</taxon>
        <taxon>Candidatus Polarisedimenticolia</taxon>
        <taxon>Candidatus Polarisedimenticolales</taxon>
        <taxon>Candidatus Polarisedimenticolaceae</taxon>
        <taxon>Candidatus Polarisedimenticola</taxon>
    </lineage>
</organism>
<dbReference type="InterPro" id="IPR017896">
    <property type="entry name" value="4Fe4S_Fe-S-bd"/>
</dbReference>
<keyword evidence="3" id="KW-0479">Metal-binding</keyword>
<dbReference type="EMBL" id="JACXWD010000065">
    <property type="protein sequence ID" value="MBD3869187.1"/>
    <property type="molecule type" value="Genomic_DNA"/>
</dbReference>
<dbReference type="AlphaFoldDB" id="A0A8J6XVB4"/>
<protein>
    <submittedName>
        <fullName evidence="9">4Fe-4S dicluster domain-containing protein</fullName>
    </submittedName>
</protein>
<dbReference type="Proteomes" id="UP000648239">
    <property type="component" value="Unassembled WGS sequence"/>
</dbReference>
<feature type="signal peptide" evidence="7">
    <location>
        <begin position="1"/>
        <end position="26"/>
    </location>
</feature>
<dbReference type="PROSITE" id="PS51257">
    <property type="entry name" value="PROKAR_LIPOPROTEIN"/>
    <property type="match status" value="1"/>
</dbReference>
<dbReference type="PROSITE" id="PS51379">
    <property type="entry name" value="4FE4S_FER_2"/>
    <property type="match status" value="1"/>
</dbReference>
<evidence type="ECO:0000256" key="7">
    <source>
        <dbReference type="SAM" id="SignalP"/>
    </source>
</evidence>
<evidence type="ECO:0000313" key="9">
    <source>
        <dbReference type="EMBL" id="MBD3869187.1"/>
    </source>
</evidence>
<keyword evidence="7" id="KW-0732">Signal</keyword>
<evidence type="ECO:0000256" key="6">
    <source>
        <dbReference type="ARBA" id="ARBA00023014"/>
    </source>
</evidence>
<dbReference type="CDD" id="cd10561">
    <property type="entry name" value="HybA_like"/>
    <property type="match status" value="1"/>
</dbReference>
<evidence type="ECO:0000256" key="3">
    <source>
        <dbReference type="ARBA" id="ARBA00022723"/>
    </source>
</evidence>
<evidence type="ECO:0000256" key="2">
    <source>
        <dbReference type="ARBA" id="ARBA00022485"/>
    </source>
</evidence>
<feature type="domain" description="4Fe-4S ferredoxin-type" evidence="8">
    <location>
        <begin position="137"/>
        <end position="166"/>
    </location>
</feature>
<dbReference type="Gene3D" id="3.30.70.20">
    <property type="match status" value="2"/>
</dbReference>
<dbReference type="PANTHER" id="PTHR43545:SF4">
    <property type="entry name" value="IRON-SULFUR PROTEIN"/>
    <property type="match status" value="1"/>
</dbReference>
<evidence type="ECO:0000259" key="8">
    <source>
        <dbReference type="PROSITE" id="PS51379"/>
    </source>
</evidence>
<evidence type="ECO:0000256" key="4">
    <source>
        <dbReference type="ARBA" id="ARBA00022737"/>
    </source>
</evidence>
<gene>
    <name evidence="9" type="ORF">IFK94_13780</name>
</gene>
<comment type="subcellular location">
    <subcellularLocation>
        <location evidence="1">Cell envelope</location>
    </subcellularLocation>
</comment>
<dbReference type="Pfam" id="PF13247">
    <property type="entry name" value="Fer4_11"/>
    <property type="match status" value="1"/>
</dbReference>
<dbReference type="GO" id="GO:0046872">
    <property type="term" value="F:metal ion binding"/>
    <property type="evidence" value="ECO:0007669"/>
    <property type="project" value="UniProtKB-KW"/>
</dbReference>
<dbReference type="InterPro" id="IPR051555">
    <property type="entry name" value="FDH_Electron_Transfer_Unit"/>
</dbReference>
<keyword evidence="5" id="KW-0408">Iron</keyword>
<feature type="chain" id="PRO_5035177734" evidence="7">
    <location>
        <begin position="27"/>
        <end position="307"/>
    </location>
</feature>
<evidence type="ECO:0000256" key="5">
    <source>
        <dbReference type="ARBA" id="ARBA00023004"/>
    </source>
</evidence>
<evidence type="ECO:0000313" key="10">
    <source>
        <dbReference type="Proteomes" id="UP000648239"/>
    </source>
</evidence>
<dbReference type="GO" id="GO:0030313">
    <property type="term" value="C:cell envelope"/>
    <property type="evidence" value="ECO:0007669"/>
    <property type="project" value="UniProtKB-SubCell"/>
</dbReference>
<dbReference type="GO" id="GO:0051539">
    <property type="term" value="F:4 iron, 4 sulfur cluster binding"/>
    <property type="evidence" value="ECO:0007669"/>
    <property type="project" value="UniProtKB-KW"/>
</dbReference>
<comment type="caution">
    <text evidence="9">The sequence shown here is derived from an EMBL/GenBank/DDBJ whole genome shotgun (WGS) entry which is preliminary data.</text>
</comment>
<sequence length="307" mass="33818">MGINRRRFFSLLLPAAALAACSRSEASEDNSGPVQDEQVGCLADTTLCIGCRQCEEGCNRRNELPRPDTLFRDRLVFREQRRPGPNNFTVVNEFPGPPSRDQPKKQATYVKTQCMHCLDPACVSACIVGALTRARDGAVIYNPDICIGCRYCMIACPFQIPSYEYSDALAPKVRKCEFCADPAGGTGADPACAAACPTEAIVFGKRSELLQLARSRIERHRVRYIDRIYGENEVGGTSWLYLYGRDLSDIGLLSLPSSAPPRTTEAIQHTIFKYGAIPFLVYGTLGGIMWHNHRKQQVAAVEDGGES</sequence>
<dbReference type="PANTHER" id="PTHR43545">
    <property type="entry name" value="FORMATE DEHYDROGENASE, NITRATE-INDUCIBLE, IRON-SULFUR SUBUNIT"/>
    <property type="match status" value="1"/>
</dbReference>
<dbReference type="PROSITE" id="PS00198">
    <property type="entry name" value="4FE4S_FER_1"/>
    <property type="match status" value="1"/>
</dbReference>